<dbReference type="InterPro" id="IPR000648">
    <property type="entry name" value="Oxysterol-bd"/>
</dbReference>
<dbReference type="SUPFAM" id="SSF144000">
    <property type="entry name" value="Oxysterol-binding protein-like"/>
    <property type="match status" value="1"/>
</dbReference>
<reference evidence="3" key="1">
    <citation type="submission" date="2022-11" db="UniProtKB">
        <authorList>
            <consortium name="WormBaseParasite"/>
        </authorList>
    </citation>
    <scope>IDENTIFICATION</scope>
</reference>
<protein>
    <submittedName>
        <fullName evidence="3">Uncharacterized protein</fullName>
    </submittedName>
</protein>
<dbReference type="GO" id="GO:0032934">
    <property type="term" value="F:sterol binding"/>
    <property type="evidence" value="ECO:0007669"/>
    <property type="project" value="TreeGrafter"/>
</dbReference>
<dbReference type="Gene3D" id="3.30.70.3490">
    <property type="match status" value="1"/>
</dbReference>
<dbReference type="InterPro" id="IPR037239">
    <property type="entry name" value="OSBP_sf"/>
</dbReference>
<evidence type="ECO:0000313" key="3">
    <source>
        <dbReference type="WBParaSite" id="PSU_v2.g7112.t1"/>
    </source>
</evidence>
<dbReference type="Pfam" id="PF01237">
    <property type="entry name" value="Oxysterol_BP"/>
    <property type="match status" value="1"/>
</dbReference>
<dbReference type="GO" id="GO:0005886">
    <property type="term" value="C:plasma membrane"/>
    <property type="evidence" value="ECO:0007669"/>
    <property type="project" value="TreeGrafter"/>
</dbReference>
<feature type="region of interest" description="Disordered" evidence="1">
    <location>
        <begin position="24"/>
        <end position="59"/>
    </location>
</feature>
<accession>A0A914ZA46</accession>
<proteinExistence type="predicted"/>
<dbReference type="GO" id="GO:0097038">
    <property type="term" value="C:perinuclear endoplasmic reticulum"/>
    <property type="evidence" value="ECO:0007669"/>
    <property type="project" value="TreeGrafter"/>
</dbReference>
<name>A0A914ZA46_9BILA</name>
<evidence type="ECO:0000256" key="1">
    <source>
        <dbReference type="SAM" id="MobiDB-lite"/>
    </source>
</evidence>
<dbReference type="PANTHER" id="PTHR10972">
    <property type="entry name" value="OXYSTEROL-BINDING PROTEIN-RELATED"/>
    <property type="match status" value="1"/>
</dbReference>
<dbReference type="WBParaSite" id="PSU_v2.g7112.t1">
    <property type="protein sequence ID" value="PSU_v2.g7112.t1"/>
    <property type="gene ID" value="PSU_v2.g7112"/>
</dbReference>
<keyword evidence="2" id="KW-1185">Reference proteome</keyword>
<dbReference type="GO" id="GO:0005829">
    <property type="term" value="C:cytosol"/>
    <property type="evidence" value="ECO:0007669"/>
    <property type="project" value="TreeGrafter"/>
</dbReference>
<dbReference type="Proteomes" id="UP000887577">
    <property type="component" value="Unplaced"/>
</dbReference>
<dbReference type="PANTHER" id="PTHR10972:SF209">
    <property type="entry name" value="OXYSTEROL-BINDING PROTEIN"/>
    <property type="match status" value="1"/>
</dbReference>
<dbReference type="AlphaFoldDB" id="A0A914ZA46"/>
<feature type="compositionally biased region" description="Basic and acidic residues" evidence="1">
    <location>
        <begin position="31"/>
        <end position="52"/>
    </location>
</feature>
<sequence>MLLDSLNLPKTDVRFRPDIRQMEEGNLDLASNEKERLEEKQRTTAKEKEGPPEPRWFTLGTDKRSQRMDAYMFNGKYWNRDFSHCEEIY</sequence>
<evidence type="ECO:0000313" key="2">
    <source>
        <dbReference type="Proteomes" id="UP000887577"/>
    </source>
</evidence>
<organism evidence="2 3">
    <name type="scientific">Panagrolaimus superbus</name>
    <dbReference type="NCBI Taxonomy" id="310955"/>
    <lineage>
        <taxon>Eukaryota</taxon>
        <taxon>Metazoa</taxon>
        <taxon>Ecdysozoa</taxon>
        <taxon>Nematoda</taxon>
        <taxon>Chromadorea</taxon>
        <taxon>Rhabditida</taxon>
        <taxon>Tylenchina</taxon>
        <taxon>Panagrolaimomorpha</taxon>
        <taxon>Panagrolaimoidea</taxon>
        <taxon>Panagrolaimidae</taxon>
        <taxon>Panagrolaimus</taxon>
    </lineage>
</organism>